<dbReference type="Proteomes" id="UP000241771">
    <property type="component" value="Unassembled WGS sequence"/>
</dbReference>
<proteinExistence type="predicted"/>
<dbReference type="Pfam" id="PF14871">
    <property type="entry name" value="GHL6"/>
    <property type="match status" value="1"/>
</dbReference>
<comment type="caution">
    <text evidence="2">The sequence shown here is derived from an EMBL/GenBank/DDBJ whole genome shotgun (WGS) entry which is preliminary data.</text>
</comment>
<protein>
    <submittedName>
        <fullName evidence="2">Beta-galactosidase</fullName>
    </submittedName>
</protein>
<dbReference type="CDD" id="cd03143">
    <property type="entry name" value="A4_beta-galactosidase_middle_domain"/>
    <property type="match status" value="1"/>
</dbReference>
<dbReference type="OrthoDB" id="9780891at2"/>
<dbReference type="InterPro" id="IPR017853">
    <property type="entry name" value="GH"/>
</dbReference>
<dbReference type="InterPro" id="IPR029062">
    <property type="entry name" value="Class_I_gatase-like"/>
</dbReference>
<dbReference type="Gene3D" id="3.40.50.880">
    <property type="match status" value="1"/>
</dbReference>
<gene>
    <name evidence="2" type="ORF">C9I98_08085</name>
</gene>
<dbReference type="SUPFAM" id="SSF52317">
    <property type="entry name" value="Class I glutamine amidotransferase-like"/>
    <property type="match status" value="1"/>
</dbReference>
<dbReference type="GO" id="GO:0005975">
    <property type="term" value="P:carbohydrate metabolic process"/>
    <property type="evidence" value="ECO:0007669"/>
    <property type="project" value="InterPro"/>
</dbReference>
<dbReference type="GO" id="GO:0004565">
    <property type="term" value="F:beta-galactosidase activity"/>
    <property type="evidence" value="ECO:0007669"/>
    <property type="project" value="InterPro"/>
</dbReference>
<evidence type="ECO:0000313" key="3">
    <source>
        <dbReference type="Proteomes" id="UP000241771"/>
    </source>
</evidence>
<organism evidence="2 3">
    <name type="scientific">Photobacterium sanctipauli</name>
    <dbReference type="NCBI Taxonomy" id="1342794"/>
    <lineage>
        <taxon>Bacteria</taxon>
        <taxon>Pseudomonadati</taxon>
        <taxon>Pseudomonadota</taxon>
        <taxon>Gammaproteobacteria</taxon>
        <taxon>Vibrionales</taxon>
        <taxon>Vibrionaceae</taxon>
        <taxon>Photobacterium</taxon>
    </lineage>
</organism>
<dbReference type="SUPFAM" id="SSF51445">
    <property type="entry name" value="(Trans)glycosidases"/>
    <property type="match status" value="1"/>
</dbReference>
<sequence length="663" mass="75617">MSHLPFRQIHLDFHTSEKIDGIAEDFDAVAFADMVEAARINSITCFSRCHHGWLYYDSKEHPERIHPNLQNKHLFKEQVEELHKRGIRVPVYTTIQWDQYTAERHPEWLRLDSEAKPTAGAYDATFRRDLCVNTPYRDFLKDHLKDILTSFKADGFFLDIVKTDECSCHWCRTDMLEQGYDVTDRDQRLAFATKMMAEFKKDITDYIRSFQADSEVFYNQGHIGTDTREVLEYYNHLEVESLPTGGWGYDHFPVIARYARSLHEDVLGMTGKFHTHWGDFHSYKNQAALEFECFHMLALNGKCSIGDQMLPDGTLCPSTYQLIGNVYSQVEKKEPWCEGAKAINEIAVLNPEEFRYVIDHRDQAKVLQGVARVLVEGGFQFDIIDTLACFDDYKLLILPDEVPVDGKLAALLEDYVAKGGRIIASHRSGLNVEGSAFATDLFGAKLVGDAPYSPDFIIPTGEMAHGLNSVEHAMYQRALQVEPLADAEVICDTKVPYFNRTWEHYCSHMHAPVDKRKAGYPAVIANGSAIYFAHPVFNQYTESAPYWVKKLVHNAINMLLPDAIVKHDGPSSLICTVNEQQEAARAVVHLLHYIPESKCENILIVEDIIPLSNTKLSMKLEKPVSRVTCVPELTEIPFEVVDGRIEFTVPTIKGHQMVELQYR</sequence>
<dbReference type="Pfam" id="PF08532">
    <property type="entry name" value="Glyco_hydro_42M"/>
    <property type="match status" value="1"/>
</dbReference>
<evidence type="ECO:0000313" key="2">
    <source>
        <dbReference type="EMBL" id="PSW20787.1"/>
    </source>
</evidence>
<evidence type="ECO:0000259" key="1">
    <source>
        <dbReference type="Pfam" id="PF08532"/>
    </source>
</evidence>
<feature type="domain" description="Beta-galactosidase trimerisation" evidence="1">
    <location>
        <begin position="373"/>
        <end position="445"/>
    </location>
</feature>
<dbReference type="InterPro" id="IPR013738">
    <property type="entry name" value="Beta_galactosidase_Trimer"/>
</dbReference>
<name>A0A2T3NWX2_9GAMM</name>
<dbReference type="InterPro" id="IPR028212">
    <property type="entry name" value="GHL6"/>
</dbReference>
<dbReference type="Gene3D" id="3.20.20.80">
    <property type="entry name" value="Glycosidases"/>
    <property type="match status" value="1"/>
</dbReference>
<dbReference type="AlphaFoldDB" id="A0A2T3NWX2"/>
<dbReference type="EMBL" id="PYMA01000003">
    <property type="protein sequence ID" value="PSW20787.1"/>
    <property type="molecule type" value="Genomic_DNA"/>
</dbReference>
<dbReference type="RefSeq" id="WP_036815841.1">
    <property type="nucleotide sequence ID" value="NZ_JGVO01000003.1"/>
</dbReference>
<keyword evidence="3" id="KW-1185">Reference proteome</keyword>
<accession>A0A2T3NWX2</accession>
<reference evidence="2 3" key="1">
    <citation type="submission" date="2018-01" db="EMBL/GenBank/DDBJ databases">
        <title>Whole genome sequencing of Histamine producing bacteria.</title>
        <authorList>
            <person name="Butler K."/>
        </authorList>
    </citation>
    <scope>NUCLEOTIDE SEQUENCE [LARGE SCALE GENOMIC DNA]</scope>
    <source>
        <strain evidence="2 3">DSM 100436</strain>
    </source>
</reference>